<evidence type="ECO:0000313" key="1">
    <source>
        <dbReference type="EMBL" id="KNF08408.1"/>
    </source>
</evidence>
<accession>A0A0L0WA30</accession>
<protein>
    <submittedName>
        <fullName evidence="1">Uncharacterized protein</fullName>
    </submittedName>
</protein>
<reference evidence="2" key="1">
    <citation type="submission" date="2015-07" db="EMBL/GenBank/DDBJ databases">
        <title>Draft genome sequence of the purine-degrading Gottschalkia purinilyticum DSM 1384 (formerly Clostridium purinilyticum).</title>
        <authorList>
            <person name="Poehlein A."/>
            <person name="Schiel-Bengelsdorf B."/>
            <person name="Bengelsdorf F.R."/>
            <person name="Daniel R."/>
            <person name="Duerre P."/>
        </authorList>
    </citation>
    <scope>NUCLEOTIDE SEQUENCE [LARGE SCALE GENOMIC DNA]</scope>
    <source>
        <strain evidence="2">DSM 1384</strain>
    </source>
</reference>
<proteinExistence type="predicted"/>
<keyword evidence="2" id="KW-1185">Reference proteome</keyword>
<comment type="caution">
    <text evidence="1">The sequence shown here is derived from an EMBL/GenBank/DDBJ whole genome shotgun (WGS) entry which is preliminary data.</text>
</comment>
<sequence length="313" mass="35145">MPDNVVEALREASINKLFSANVFDNSFSTWTPVINSLIPARTSRQVLDLGDHLSDIFRTTRTGGRGQGEVSGGGAAWESLVCWYLNLCLIGRRTVVIKHNRELIPQPVSDAITVNYHNFVSNTESDLIAITFPDRPEYSINKDTINIFDENGASVSLRIGRNNRYNLLAVLNALCHRDFTDLEIHIIQCKTNWNDNAQIPMLWDMIYSATNFRTNVTVGRNGYAIADVARFTYSFVTVPTSRMSGINANSTCVKRVTNMTGGNYWGRPTVNNVANSIKEMLQRNLSTGHSRNHLTTLNGELPNLNTDYSYFRL</sequence>
<name>A0A0L0WA30_GOTPU</name>
<dbReference type="OrthoDB" id="9801123at2"/>
<gene>
    <name evidence="1" type="ORF">CLPU_7c00360</name>
</gene>
<dbReference type="EMBL" id="LGSS01000007">
    <property type="protein sequence ID" value="KNF08408.1"/>
    <property type="molecule type" value="Genomic_DNA"/>
</dbReference>
<dbReference type="Proteomes" id="UP000037267">
    <property type="component" value="Unassembled WGS sequence"/>
</dbReference>
<dbReference type="PATRIC" id="fig|1503.3.peg.3023"/>
<dbReference type="RefSeq" id="WP_050355245.1">
    <property type="nucleotide sequence ID" value="NZ_LGSS01000007.1"/>
</dbReference>
<evidence type="ECO:0000313" key="2">
    <source>
        <dbReference type="Proteomes" id="UP000037267"/>
    </source>
</evidence>
<organism evidence="1 2">
    <name type="scientific">Gottschalkia purinilytica</name>
    <name type="common">Clostridium purinilyticum</name>
    <dbReference type="NCBI Taxonomy" id="1503"/>
    <lineage>
        <taxon>Bacteria</taxon>
        <taxon>Bacillati</taxon>
        <taxon>Bacillota</taxon>
        <taxon>Tissierellia</taxon>
        <taxon>Tissierellales</taxon>
        <taxon>Gottschalkiaceae</taxon>
        <taxon>Gottschalkia</taxon>
    </lineage>
</organism>
<dbReference type="AlphaFoldDB" id="A0A0L0WA30"/>